<comment type="caution">
    <text evidence="1">The sequence shown here is derived from an EMBL/GenBank/DDBJ whole genome shotgun (WGS) entry which is preliminary data.</text>
</comment>
<name>A0A4S4JVN9_ALKAL</name>
<protein>
    <submittedName>
        <fullName evidence="1">Uncharacterized protein</fullName>
    </submittedName>
</protein>
<dbReference type="AlphaFoldDB" id="A0A4S4JVN9"/>
<accession>A0A4S4JVN9</accession>
<evidence type="ECO:0000313" key="1">
    <source>
        <dbReference type="EMBL" id="THG88297.1"/>
    </source>
</evidence>
<dbReference type="Proteomes" id="UP000297014">
    <property type="component" value="Unassembled WGS sequence"/>
</dbReference>
<organism evidence="1 2">
    <name type="scientific">Alkalihalobacillus alcalophilus ATCC 27647 = CGMCC 1.3604</name>
    <dbReference type="NCBI Taxonomy" id="1218173"/>
    <lineage>
        <taxon>Bacteria</taxon>
        <taxon>Bacillati</taxon>
        <taxon>Bacillota</taxon>
        <taxon>Bacilli</taxon>
        <taxon>Bacillales</taxon>
        <taxon>Bacillaceae</taxon>
        <taxon>Alkalihalobacillus</taxon>
    </lineage>
</organism>
<dbReference type="EMBL" id="JALP01000400">
    <property type="protein sequence ID" value="THG88297.1"/>
    <property type="molecule type" value="Genomic_DNA"/>
</dbReference>
<proteinExistence type="predicted"/>
<evidence type="ECO:0000313" key="2">
    <source>
        <dbReference type="Proteomes" id="UP000297014"/>
    </source>
</evidence>
<gene>
    <name evidence="1" type="ORF">AJ85_12595</name>
</gene>
<reference evidence="1 2" key="1">
    <citation type="submission" date="2014-01" db="EMBL/GenBank/DDBJ databases">
        <title>Draft genome sequencing of Bacillus alcalophilus CGMCC 1.3604.</title>
        <authorList>
            <person name="Yang J."/>
            <person name="Diao L."/>
            <person name="Yang S."/>
        </authorList>
    </citation>
    <scope>NUCLEOTIDE SEQUENCE [LARGE SCALE GENOMIC DNA]</scope>
    <source>
        <strain evidence="1 2">CGMCC 1.3604</strain>
    </source>
</reference>
<sequence length="43" mass="4849">MALLGSKQLLSFLEKDILSVLKSKKREAQGQYQGFLVFVSFLS</sequence>